<keyword evidence="1" id="KW-0614">Plasmid</keyword>
<evidence type="ECO:0000313" key="2">
    <source>
        <dbReference type="Proteomes" id="UP000239340"/>
    </source>
</evidence>
<geneLocation type="plasmid" evidence="2">
    <name>psfrenxt3a</name>
</geneLocation>
<evidence type="ECO:0000313" key="1">
    <source>
        <dbReference type="EMBL" id="AUX78328.1"/>
    </source>
</evidence>
<dbReference type="EMBL" id="CP024308">
    <property type="protein sequence ID" value="AUX78328.1"/>
    <property type="molecule type" value="Genomic_DNA"/>
</dbReference>
<organism evidence="1 2">
    <name type="scientific">Rhizobium fredii</name>
    <name type="common">Sinorhizobium fredii</name>
    <dbReference type="NCBI Taxonomy" id="380"/>
    <lineage>
        <taxon>Bacteria</taxon>
        <taxon>Pseudomonadati</taxon>
        <taxon>Pseudomonadota</taxon>
        <taxon>Alphaproteobacteria</taxon>
        <taxon>Hyphomicrobiales</taxon>
        <taxon>Rhizobiaceae</taxon>
        <taxon>Sinorhizobium/Ensifer group</taxon>
        <taxon>Sinorhizobium</taxon>
    </lineage>
</organism>
<gene>
    <name evidence="1" type="ORF">NXT3_PA00032</name>
</gene>
<dbReference type="AlphaFoldDB" id="A0A2L0HA04"/>
<reference evidence="1 2" key="1">
    <citation type="submission" date="2017-10" db="EMBL/GenBank/DDBJ databases">
        <title>Analysis of the genome sequences of Rhizobium populations associated to common bean (phaseolus vulgaris).</title>
        <authorList>
            <person name="Bustos P."/>
            <person name="Santamaria R.I."/>
            <person name="Miranda-Sanchez F."/>
            <person name="Perez-Carrascal O."/>
            <person name="Juarez S."/>
            <person name="Lozano L."/>
            <person name="Martinez-Flores I."/>
            <person name="Vinuesa P."/>
            <person name="Martinez-Romero E."/>
            <person name="Cevallos M.A."/>
            <person name="Romero D."/>
            <person name="Davila G."/>
            <person name="Gonzalez V."/>
        </authorList>
    </citation>
    <scope>NUCLEOTIDE SEQUENCE [LARGE SCALE GENOMIC DNA]</scope>
    <source>
        <strain evidence="1 2">NXT3</strain>
        <plasmid evidence="2">Plasmid psfrenxt3a</plasmid>
    </source>
</reference>
<protein>
    <submittedName>
        <fullName evidence="1">Uncharacterized protein</fullName>
    </submittedName>
</protein>
<dbReference type="Proteomes" id="UP000239340">
    <property type="component" value="Plasmid pSfreNXT3a"/>
</dbReference>
<sequence>MRGSIGADRRGLRLLAERDKTLILQVIPGKLLAVHAQISYVLWHGNNAAV</sequence>
<proteinExistence type="predicted"/>
<name>A0A2L0HA04_RHIFR</name>
<accession>A0A2L0HA04</accession>